<evidence type="ECO:0000313" key="2">
    <source>
        <dbReference type="Proteomes" id="UP001054945"/>
    </source>
</evidence>
<dbReference type="Proteomes" id="UP001054945">
    <property type="component" value="Unassembled WGS sequence"/>
</dbReference>
<protein>
    <submittedName>
        <fullName evidence="1">Uncharacterized protein</fullName>
    </submittedName>
</protein>
<name>A0AAV4XEE5_CAEEX</name>
<comment type="caution">
    <text evidence="1">The sequence shown here is derived from an EMBL/GenBank/DDBJ whole genome shotgun (WGS) entry which is preliminary data.</text>
</comment>
<organism evidence="1 2">
    <name type="scientific">Caerostris extrusa</name>
    <name type="common">Bark spider</name>
    <name type="synonym">Caerostris bankana</name>
    <dbReference type="NCBI Taxonomy" id="172846"/>
    <lineage>
        <taxon>Eukaryota</taxon>
        <taxon>Metazoa</taxon>
        <taxon>Ecdysozoa</taxon>
        <taxon>Arthropoda</taxon>
        <taxon>Chelicerata</taxon>
        <taxon>Arachnida</taxon>
        <taxon>Araneae</taxon>
        <taxon>Araneomorphae</taxon>
        <taxon>Entelegynae</taxon>
        <taxon>Araneoidea</taxon>
        <taxon>Araneidae</taxon>
        <taxon>Caerostris</taxon>
    </lineage>
</organism>
<sequence>MALRSCQLLPGGGLLGFYGSGSAMSGQTLLKEDCPRTMCPCTFNRMREKKIRALFKESVDGKLMSLLEGFAMPGQTLLRKLSSNRVSLHFQPHEGKEN</sequence>
<reference evidence="1 2" key="1">
    <citation type="submission" date="2021-06" db="EMBL/GenBank/DDBJ databases">
        <title>Caerostris extrusa draft genome.</title>
        <authorList>
            <person name="Kono N."/>
            <person name="Arakawa K."/>
        </authorList>
    </citation>
    <scope>NUCLEOTIDE SEQUENCE [LARGE SCALE GENOMIC DNA]</scope>
</reference>
<gene>
    <name evidence="1" type="ORF">CEXT_588101</name>
</gene>
<dbReference type="AlphaFoldDB" id="A0AAV4XEE5"/>
<evidence type="ECO:0000313" key="1">
    <source>
        <dbReference type="EMBL" id="GIY92979.1"/>
    </source>
</evidence>
<accession>A0AAV4XEE5</accession>
<dbReference type="EMBL" id="BPLR01017607">
    <property type="protein sequence ID" value="GIY92979.1"/>
    <property type="molecule type" value="Genomic_DNA"/>
</dbReference>
<proteinExistence type="predicted"/>
<keyword evidence="2" id="KW-1185">Reference proteome</keyword>